<gene>
    <name evidence="1" type="ORF">BGZ65_003995</name>
</gene>
<keyword evidence="2" id="KW-1185">Reference proteome</keyword>
<sequence length="101" mass="11193">MVVISTTLRFWQGWKSVAAAKSFKSLVSNIITVTSTMEVPIEDVVSGDWIHLSVCEHISADVKEICHETFFGSMAKELAMRRPKNAFQMGVRDTSGVSLES</sequence>
<dbReference type="Gene3D" id="2.70.150.10">
    <property type="entry name" value="Calcium-transporting ATPase, cytoplasmic transduction domain A"/>
    <property type="match status" value="1"/>
</dbReference>
<dbReference type="Proteomes" id="UP000749646">
    <property type="component" value="Unassembled WGS sequence"/>
</dbReference>
<organism evidence="1 2">
    <name type="scientific">Modicella reniformis</name>
    <dbReference type="NCBI Taxonomy" id="1440133"/>
    <lineage>
        <taxon>Eukaryota</taxon>
        <taxon>Fungi</taxon>
        <taxon>Fungi incertae sedis</taxon>
        <taxon>Mucoromycota</taxon>
        <taxon>Mortierellomycotina</taxon>
        <taxon>Mortierellomycetes</taxon>
        <taxon>Mortierellales</taxon>
        <taxon>Mortierellaceae</taxon>
        <taxon>Modicella</taxon>
    </lineage>
</organism>
<evidence type="ECO:0000313" key="2">
    <source>
        <dbReference type="Proteomes" id="UP000749646"/>
    </source>
</evidence>
<accession>A0A9P6ILG3</accession>
<dbReference type="EMBL" id="JAAAHW010009944">
    <property type="protein sequence ID" value="KAF9933824.1"/>
    <property type="molecule type" value="Genomic_DNA"/>
</dbReference>
<reference evidence="1" key="1">
    <citation type="journal article" date="2020" name="Fungal Divers.">
        <title>Resolving the Mortierellaceae phylogeny through synthesis of multi-gene phylogenetics and phylogenomics.</title>
        <authorList>
            <person name="Vandepol N."/>
            <person name="Liber J."/>
            <person name="Desiro A."/>
            <person name="Na H."/>
            <person name="Kennedy M."/>
            <person name="Barry K."/>
            <person name="Grigoriev I.V."/>
            <person name="Miller A.N."/>
            <person name="O'Donnell K."/>
            <person name="Stajich J.E."/>
            <person name="Bonito G."/>
        </authorList>
    </citation>
    <scope>NUCLEOTIDE SEQUENCE</scope>
    <source>
        <strain evidence="1">MES-2147</strain>
    </source>
</reference>
<comment type="caution">
    <text evidence="1">The sequence shown here is derived from an EMBL/GenBank/DDBJ whole genome shotgun (WGS) entry which is preliminary data.</text>
</comment>
<evidence type="ECO:0000313" key="1">
    <source>
        <dbReference type="EMBL" id="KAF9933824.1"/>
    </source>
</evidence>
<dbReference type="OrthoDB" id="158672at2759"/>
<proteinExistence type="predicted"/>
<dbReference type="AlphaFoldDB" id="A0A9P6ILG3"/>
<name>A0A9P6ILG3_9FUNG</name>
<dbReference type="Gene3D" id="1.20.1110.10">
    <property type="entry name" value="Calcium-transporting ATPase, transmembrane domain"/>
    <property type="match status" value="1"/>
</dbReference>
<protein>
    <submittedName>
        <fullName evidence="1">Uncharacterized protein</fullName>
    </submittedName>
</protein>